<dbReference type="FunFam" id="2.60.120.260:FF:000006">
    <property type="entry name" value="Proprotein convertase subtilisin/kexin type 5"/>
    <property type="match status" value="1"/>
</dbReference>
<keyword evidence="2 13" id="KW-0645">Protease</keyword>
<reference evidence="13" key="2">
    <citation type="submission" date="2018-11" db="EMBL/GenBank/DDBJ databases">
        <title>Trombidioid mite genomics.</title>
        <authorList>
            <person name="Dong X."/>
        </authorList>
    </citation>
    <scope>NUCLEOTIDE SEQUENCE</scope>
    <source>
        <strain evidence="13">UoL-WK</strain>
    </source>
</reference>
<evidence type="ECO:0000256" key="4">
    <source>
        <dbReference type="ARBA" id="ARBA00022729"/>
    </source>
</evidence>
<sequence length="695" mass="78549">MHPAFRCFQRTFYIRILLLLIIATLSISSDKVYNDQFVAYIDGDPNYAKHIAQKHGFIYLGEIFEHVYHLKHKKVAKRSTVASNDHSDIQSEDKVIAIVQQTLKRRVHRDYLRSSREPSKIYFNDNKWPQMWYLRQIVTTDLHHGCTDSHTGTSASAPLAAGICALSLEAKYESRWLNILIENAFYNSANLTWRDMQHIVVMTSRPANLHAKDWKTNGVGRNVSHSFGYGLLDANAMVNMAREWVTVPPQKVCEVQSHAIDKLIPAKSHVELSLTVHCDNVRFLEHVQAKVTLSATRRGDIHIYLTSPAGTRSTLLAQRPMDTSRSGFQNWPFMSVHTWGEDPDGEWKLEVHNDGRYYNAGGFPSLLGRAYLKEWTVVLYGTTENPDRRRNKSASTSFKPSKIAETSLSHSSSASTAKSSLSSVKYTTQKLSFSSEAATKGTITPLITHNDIEDIHAEIALADSEKNSRQDEEGFNYHGTRTDKSNKHHDRNQEAIVNGGCAFSQSQFLCLGLWIVSLTGGECEPGFLLLNGRCVKSCPDGYFAVLSVEFDDRKVSKCFKCHYSCKRCKGPNDSHCTDCYADAELHHNGYCNAKELVQEVIALEKWYTAVTVIFLCLCFLILVLVIYIVTDKNPHLIRCCVKSSSRRHQNLYDGLPLRSEDNESAVLKLNIINNKNRTFSSSAVAYRDDNSEDDL</sequence>
<dbReference type="Pfam" id="PF00082">
    <property type="entry name" value="Peptidase_S8"/>
    <property type="match status" value="1"/>
</dbReference>
<dbReference type="Pfam" id="PF01483">
    <property type="entry name" value="P_proprotein"/>
    <property type="match status" value="1"/>
</dbReference>
<keyword evidence="15" id="KW-1185">Reference proteome</keyword>
<keyword evidence="8" id="KW-0325">Glycoprotein</keyword>
<feature type="domain" description="P/Homo B" evidence="11">
    <location>
        <begin position="247"/>
        <end position="385"/>
    </location>
</feature>
<comment type="caution">
    <text evidence="13">The sequence shown here is derived from an EMBL/GenBank/DDBJ whole genome shotgun (WGS) entry which is preliminary data.</text>
</comment>
<dbReference type="SUPFAM" id="SSF49785">
    <property type="entry name" value="Galactose-binding domain-like"/>
    <property type="match status" value="1"/>
</dbReference>
<dbReference type="InterPro" id="IPR036852">
    <property type="entry name" value="Peptidase_S8/S53_dom_sf"/>
</dbReference>
<dbReference type="EMBL" id="NCKU01002248">
    <property type="protein sequence ID" value="RWS10036.1"/>
    <property type="molecule type" value="Genomic_DNA"/>
</dbReference>
<dbReference type="SUPFAM" id="SSF52743">
    <property type="entry name" value="Subtilisin-like"/>
    <property type="match status" value="1"/>
</dbReference>
<dbReference type="PROSITE" id="PS00138">
    <property type="entry name" value="SUBTILASE_SER"/>
    <property type="match status" value="1"/>
</dbReference>
<reference evidence="13 15" key="1">
    <citation type="journal article" date="2018" name="Gigascience">
        <title>Genomes of trombidid mites reveal novel predicted allergens and laterally-transferred genes associated with secondary metabolism.</title>
        <authorList>
            <person name="Dong X."/>
            <person name="Chaisiri K."/>
            <person name="Xia D."/>
            <person name="Armstrong S.D."/>
            <person name="Fang Y."/>
            <person name="Donnelly M.J."/>
            <person name="Kadowaki T."/>
            <person name="McGarry J.W."/>
            <person name="Darby A.C."/>
            <person name="Makepeace B.L."/>
        </authorList>
    </citation>
    <scope>NUCLEOTIDE SEQUENCE [LARGE SCALE GENOMIC DNA]</scope>
    <source>
        <strain evidence="13">UoL-WK</strain>
    </source>
</reference>
<feature type="region of interest" description="Disordered" evidence="9">
    <location>
        <begin position="463"/>
        <end position="488"/>
    </location>
</feature>
<feature type="region of interest" description="Disordered" evidence="9">
    <location>
        <begin position="385"/>
        <end position="414"/>
    </location>
</feature>
<evidence type="ECO:0000256" key="7">
    <source>
        <dbReference type="ARBA" id="ARBA00023145"/>
    </source>
</evidence>
<dbReference type="STRING" id="1965070.A0A3S3P148"/>
<evidence type="ECO:0000313" key="14">
    <source>
        <dbReference type="EMBL" id="RWS10036.1"/>
    </source>
</evidence>
<keyword evidence="3" id="KW-0165">Cleavage on pair of basic residues</keyword>
<dbReference type="SUPFAM" id="SSF54897">
    <property type="entry name" value="Protease propeptides/inhibitors"/>
    <property type="match status" value="1"/>
</dbReference>
<gene>
    <name evidence="13" type="ORF">B4U79_08480</name>
    <name evidence="12" type="ORF">B4U79_09825</name>
    <name evidence="14" type="ORF">B4U79_13614</name>
</gene>
<evidence type="ECO:0000313" key="12">
    <source>
        <dbReference type="EMBL" id="RWS09190.1"/>
    </source>
</evidence>
<dbReference type="InterPro" id="IPR002884">
    <property type="entry name" value="P_dom"/>
</dbReference>
<keyword evidence="5" id="KW-0378">Hydrolase</keyword>
<dbReference type="InterPro" id="IPR038466">
    <property type="entry name" value="S8_pro-domain_sf"/>
</dbReference>
<dbReference type="PANTHER" id="PTHR42884:SF3">
    <property type="entry name" value="FURIN-LIKE PROTEASE 1, ISOFORMS 1_1-X_2"/>
    <property type="match status" value="1"/>
</dbReference>
<dbReference type="PANTHER" id="PTHR42884">
    <property type="entry name" value="PROPROTEIN CONVERTASE SUBTILISIN/KEXIN-RELATED"/>
    <property type="match status" value="1"/>
</dbReference>
<feature type="transmembrane region" description="Helical" evidence="10">
    <location>
        <begin position="12"/>
        <end position="29"/>
    </location>
</feature>
<accession>A0A3S3P148</accession>
<dbReference type="EMBL" id="NCKU01002320">
    <property type="protein sequence ID" value="RWS09841.1"/>
    <property type="molecule type" value="Genomic_DNA"/>
</dbReference>
<feature type="transmembrane region" description="Helical" evidence="10">
    <location>
        <begin position="606"/>
        <end position="629"/>
    </location>
</feature>
<name>A0A3S3P148_9ACAR</name>
<keyword evidence="10" id="KW-0472">Membrane</keyword>
<dbReference type="InterPro" id="IPR006212">
    <property type="entry name" value="Furin_repeat"/>
</dbReference>
<keyword evidence="4" id="KW-0732">Signal</keyword>
<evidence type="ECO:0000256" key="10">
    <source>
        <dbReference type="SAM" id="Phobius"/>
    </source>
</evidence>
<dbReference type="Proteomes" id="UP000285301">
    <property type="component" value="Unassembled WGS sequence"/>
</dbReference>
<dbReference type="PROSITE" id="PS51829">
    <property type="entry name" value="P_HOMO_B"/>
    <property type="match status" value="1"/>
</dbReference>
<dbReference type="Gene3D" id="3.40.50.200">
    <property type="entry name" value="Peptidase S8/S53 domain"/>
    <property type="match status" value="1"/>
</dbReference>
<evidence type="ECO:0000256" key="5">
    <source>
        <dbReference type="ARBA" id="ARBA00022801"/>
    </source>
</evidence>
<dbReference type="EMBL" id="NCKU01002619">
    <property type="protein sequence ID" value="RWS09190.1"/>
    <property type="molecule type" value="Genomic_DNA"/>
</dbReference>
<evidence type="ECO:0000256" key="2">
    <source>
        <dbReference type="ARBA" id="ARBA00022670"/>
    </source>
</evidence>
<dbReference type="GO" id="GO:0016486">
    <property type="term" value="P:peptide hormone processing"/>
    <property type="evidence" value="ECO:0007669"/>
    <property type="project" value="TreeGrafter"/>
</dbReference>
<keyword evidence="10" id="KW-1133">Transmembrane helix</keyword>
<comment type="similarity">
    <text evidence="1">Belongs to the peptidase S8 family. Furin subfamily.</text>
</comment>
<evidence type="ECO:0000259" key="11">
    <source>
        <dbReference type="PROSITE" id="PS51829"/>
    </source>
</evidence>
<evidence type="ECO:0000256" key="1">
    <source>
        <dbReference type="ARBA" id="ARBA00005325"/>
    </source>
</evidence>
<dbReference type="InterPro" id="IPR009030">
    <property type="entry name" value="Growth_fac_rcpt_cys_sf"/>
</dbReference>
<dbReference type="InterPro" id="IPR008979">
    <property type="entry name" value="Galactose-bd-like_sf"/>
</dbReference>
<keyword evidence="10" id="KW-0812">Transmembrane</keyword>
<dbReference type="SMART" id="SM00261">
    <property type="entry name" value="FU"/>
    <property type="match status" value="2"/>
</dbReference>
<protein>
    <submittedName>
        <fullName evidence="13">Furin-like protease 1: isoforms 1/1-X/2</fullName>
    </submittedName>
</protein>
<dbReference type="GO" id="GO:0004252">
    <property type="term" value="F:serine-type endopeptidase activity"/>
    <property type="evidence" value="ECO:0007669"/>
    <property type="project" value="InterPro"/>
</dbReference>
<evidence type="ECO:0000256" key="9">
    <source>
        <dbReference type="SAM" id="MobiDB-lite"/>
    </source>
</evidence>
<feature type="compositionally biased region" description="Basic and acidic residues" evidence="9">
    <location>
        <begin position="463"/>
        <end position="472"/>
    </location>
</feature>
<dbReference type="GO" id="GO:0005802">
    <property type="term" value="C:trans-Golgi network"/>
    <property type="evidence" value="ECO:0007669"/>
    <property type="project" value="TreeGrafter"/>
</dbReference>
<dbReference type="GO" id="GO:0000139">
    <property type="term" value="C:Golgi membrane"/>
    <property type="evidence" value="ECO:0007669"/>
    <property type="project" value="TreeGrafter"/>
</dbReference>
<dbReference type="Gene3D" id="2.60.120.260">
    <property type="entry name" value="Galactose-binding domain-like"/>
    <property type="match status" value="1"/>
</dbReference>
<keyword evidence="7" id="KW-0865">Zymogen</keyword>
<evidence type="ECO:0000313" key="15">
    <source>
        <dbReference type="Proteomes" id="UP000285301"/>
    </source>
</evidence>
<proteinExistence type="inferred from homology"/>
<dbReference type="CDD" id="cd00064">
    <property type="entry name" value="FU"/>
    <property type="match status" value="2"/>
</dbReference>
<dbReference type="OrthoDB" id="300641at2759"/>
<organism evidence="13 15">
    <name type="scientific">Dinothrombium tinctorium</name>
    <dbReference type="NCBI Taxonomy" id="1965070"/>
    <lineage>
        <taxon>Eukaryota</taxon>
        <taxon>Metazoa</taxon>
        <taxon>Ecdysozoa</taxon>
        <taxon>Arthropoda</taxon>
        <taxon>Chelicerata</taxon>
        <taxon>Arachnida</taxon>
        <taxon>Acari</taxon>
        <taxon>Acariformes</taxon>
        <taxon>Trombidiformes</taxon>
        <taxon>Prostigmata</taxon>
        <taxon>Anystina</taxon>
        <taxon>Parasitengona</taxon>
        <taxon>Trombidioidea</taxon>
        <taxon>Trombidiidae</taxon>
        <taxon>Dinothrombium</taxon>
    </lineage>
</organism>
<dbReference type="SUPFAM" id="SSF57184">
    <property type="entry name" value="Growth factor receptor domain"/>
    <property type="match status" value="1"/>
</dbReference>
<evidence type="ECO:0000256" key="3">
    <source>
        <dbReference type="ARBA" id="ARBA00022685"/>
    </source>
</evidence>
<dbReference type="Pfam" id="PF16470">
    <property type="entry name" value="S8_pro-domain"/>
    <property type="match status" value="1"/>
</dbReference>
<dbReference type="Gene3D" id="3.30.70.850">
    <property type="entry name" value="Peptidase S8, pro-domain"/>
    <property type="match status" value="1"/>
</dbReference>
<dbReference type="InterPro" id="IPR000209">
    <property type="entry name" value="Peptidase_S8/S53_dom"/>
</dbReference>
<dbReference type="Gene3D" id="2.10.220.10">
    <property type="entry name" value="Hormone Receptor, Insulin-like Growth Factor Receptor 1, Chain A, domain 2"/>
    <property type="match status" value="1"/>
</dbReference>
<dbReference type="InterPro" id="IPR023828">
    <property type="entry name" value="Peptidase_S8_Ser-AS"/>
</dbReference>
<evidence type="ECO:0000313" key="13">
    <source>
        <dbReference type="EMBL" id="RWS09841.1"/>
    </source>
</evidence>
<dbReference type="AlphaFoldDB" id="A0A3S3P148"/>
<keyword evidence="6" id="KW-0720">Serine protease</keyword>
<dbReference type="InterPro" id="IPR032815">
    <property type="entry name" value="S8_pro-domain"/>
</dbReference>
<evidence type="ECO:0000256" key="6">
    <source>
        <dbReference type="ARBA" id="ARBA00022825"/>
    </source>
</evidence>
<evidence type="ECO:0000256" key="8">
    <source>
        <dbReference type="ARBA" id="ARBA00023180"/>
    </source>
</evidence>